<feature type="compositionally biased region" description="Polar residues" evidence="2">
    <location>
        <begin position="570"/>
        <end position="584"/>
    </location>
</feature>
<dbReference type="PANTHER" id="PTHR34707">
    <property type="entry name" value="VIMENTIN-TYPE INTERMEDIATE FILAMENT-ASSOCIATED COILED-COIL PROTEIN"/>
    <property type="match status" value="1"/>
</dbReference>
<feature type="compositionally biased region" description="Polar residues" evidence="2">
    <location>
        <begin position="849"/>
        <end position="858"/>
    </location>
</feature>
<feature type="compositionally biased region" description="Polar residues" evidence="2">
    <location>
        <begin position="606"/>
        <end position="632"/>
    </location>
</feature>
<gene>
    <name evidence="3" type="ORF">BQ4739_LOCUS19734</name>
</gene>
<feature type="compositionally biased region" description="Low complexity" evidence="2">
    <location>
        <begin position="959"/>
        <end position="969"/>
    </location>
</feature>
<feature type="region of interest" description="Disordered" evidence="2">
    <location>
        <begin position="484"/>
        <end position="514"/>
    </location>
</feature>
<feature type="region of interest" description="Disordered" evidence="2">
    <location>
        <begin position="566"/>
        <end position="654"/>
    </location>
</feature>
<sequence>MAQLADDLKRNLAVLATKDDEAIKLRNTVDGLRAVLAEKDSLFSQFQAQVQELELFRVQESEQRLATEQLLAAKQKEWAQQLEAGQQGKEAEVAALRQQLKDSEEKWLEQLMQARQTALDESMQRSTQQQSALEREAEHVQRLQQQLDMLGSSLAVKEAELEAAHRQLGAALDTTQKMEATHAQAISAKDALIAQLQQQLEQQASSIAASTGDHENNMTKLIKSINEMQQSCQAQSLEVQEYASAQKKLQDERKVLREQMRQMETTITKLQTEKGVLEAALQHEVTAQAGAQAQLNIFQAKLTEAVVELEKRCAAAETRSTKLMSQLVEERGRLVDAVIEQANSSTPQLAAELAKSLEADRLRTQAELQVAQERSRSLAEELSLIRSTLLPLLSAPAATAAAAAGAVPATQPANASLAALAQVMQQQQQQHASYSVAPGSPMSAATAYPGPQGFGQATCSMGDIGGGHTTYTVPFNTPAAALAAGSPGAGRYEPPNADDGNGGLGALYSGSPAASPAHRALERCCHGSNRQGERLTSQRGSGGLAGLVSELQSDVDKLQQQLHSSRRQLNWQGQQSSAVESLNAGTDGALRRPDSSGSHMPRRHASSSSNSPARNHGQHSMHSPSNRTPLRHSSSLADAAGGAAAASPGSAAAGGASEELHDALRYLLNRTEQLSLENGALRTQLLDQGPPANTVHHSHKATASGALDAGRSPQHHHLQQHSSPRSKNSKGAGGSPYARLAANSYHRIAAAAADGASDGEDDSSSVVTGSSSLADRDDLSSAASEELAAAQAAAAAECARRRRQRRAAAAAAGHGSADCYNLQHRSPSKNVLNVLQRSSSLESRETAVSDISSCSTLSPGREERSAGAAGYGRSSRAAGVNAHNSHSTGSKAGKESSSSRQLLETVLASYPNNRLGALMQELVAAAGNAGTSAAALAAAGSSGAGSGGGSKRGHGSSGRGSSASNSVNAALAREQLRRLAELSPGRQRLLRALAAADAK</sequence>
<feature type="compositionally biased region" description="Low complexity" evidence="2">
    <location>
        <begin position="866"/>
        <end position="879"/>
    </location>
</feature>
<dbReference type="Proteomes" id="UP000256970">
    <property type="component" value="Unassembled WGS sequence"/>
</dbReference>
<proteinExistence type="predicted"/>
<feature type="compositionally biased region" description="Low complexity" evidence="2">
    <location>
        <begin position="633"/>
        <end position="654"/>
    </location>
</feature>
<evidence type="ECO:0000256" key="2">
    <source>
        <dbReference type="SAM" id="MobiDB-lite"/>
    </source>
</evidence>
<feature type="region of interest" description="Disordered" evidence="2">
    <location>
        <begin position="939"/>
        <end position="969"/>
    </location>
</feature>
<evidence type="ECO:0000313" key="4">
    <source>
        <dbReference type="Proteomes" id="UP000256970"/>
    </source>
</evidence>
<feature type="compositionally biased region" description="Gly residues" evidence="2">
    <location>
        <begin position="942"/>
        <end position="958"/>
    </location>
</feature>
<feature type="compositionally biased region" description="Polar residues" evidence="2">
    <location>
        <begin position="882"/>
        <end position="899"/>
    </location>
</feature>
<keyword evidence="4" id="KW-1185">Reference proteome</keyword>
<protein>
    <submittedName>
        <fullName evidence="3">Uncharacterized protein</fullName>
    </submittedName>
</protein>
<dbReference type="AlphaFoldDB" id="A0A383WQ97"/>
<name>A0A383WQ97_TETOB</name>
<accession>A0A383WQ97</accession>
<dbReference type="GO" id="GO:0045098">
    <property type="term" value="C:type III intermediate filament"/>
    <property type="evidence" value="ECO:0007669"/>
    <property type="project" value="TreeGrafter"/>
</dbReference>
<feature type="compositionally biased region" description="Low complexity" evidence="2">
    <location>
        <begin position="764"/>
        <end position="773"/>
    </location>
</feature>
<dbReference type="EMBL" id="FNXT01001367">
    <property type="protein sequence ID" value="SZX79459.1"/>
    <property type="molecule type" value="Genomic_DNA"/>
</dbReference>
<feature type="region of interest" description="Disordered" evidence="2">
    <location>
        <begin position="845"/>
        <end position="899"/>
    </location>
</feature>
<feature type="coiled-coil region" evidence="1">
    <location>
        <begin position="79"/>
        <end position="160"/>
    </location>
</feature>
<feature type="region of interest" description="Disordered" evidence="2">
    <location>
        <begin position="686"/>
        <end position="737"/>
    </location>
</feature>
<reference evidence="3 4" key="1">
    <citation type="submission" date="2016-10" db="EMBL/GenBank/DDBJ databases">
        <authorList>
            <person name="Cai Z."/>
        </authorList>
    </citation>
    <scope>NUCLEOTIDE SEQUENCE [LARGE SCALE GENOMIC DNA]</scope>
</reference>
<evidence type="ECO:0000256" key="1">
    <source>
        <dbReference type="SAM" id="Coils"/>
    </source>
</evidence>
<feature type="region of interest" description="Disordered" evidence="2">
    <location>
        <begin position="753"/>
        <end position="779"/>
    </location>
</feature>
<feature type="coiled-coil region" evidence="1">
    <location>
        <begin position="239"/>
        <end position="326"/>
    </location>
</feature>
<organism evidence="3 4">
    <name type="scientific">Tetradesmus obliquus</name>
    <name type="common">Green alga</name>
    <name type="synonym">Acutodesmus obliquus</name>
    <dbReference type="NCBI Taxonomy" id="3088"/>
    <lineage>
        <taxon>Eukaryota</taxon>
        <taxon>Viridiplantae</taxon>
        <taxon>Chlorophyta</taxon>
        <taxon>core chlorophytes</taxon>
        <taxon>Chlorophyceae</taxon>
        <taxon>CS clade</taxon>
        <taxon>Sphaeropleales</taxon>
        <taxon>Scenedesmaceae</taxon>
        <taxon>Tetradesmus</taxon>
    </lineage>
</organism>
<dbReference type="PANTHER" id="PTHR34707:SF1">
    <property type="entry name" value="VIMENTIN-TYPE INTERMEDIATE FILAMENT-ASSOCIATED COILED-COIL PROTEIN"/>
    <property type="match status" value="1"/>
</dbReference>
<evidence type="ECO:0000313" key="3">
    <source>
        <dbReference type="EMBL" id="SZX79459.1"/>
    </source>
</evidence>
<keyword evidence="1" id="KW-0175">Coiled coil</keyword>